<dbReference type="Proteomes" id="UP001247581">
    <property type="component" value="Unassembled WGS sequence"/>
</dbReference>
<geneLocation type="plasmid" evidence="7">
    <name>pmty18780-4 dna</name>
</geneLocation>
<evidence type="ECO:0000313" key="7">
    <source>
        <dbReference type="Proteomes" id="UP000509260"/>
    </source>
</evidence>
<evidence type="ECO:0000313" key="4">
    <source>
        <dbReference type="EMBL" id="AJQ17262.1"/>
    </source>
</evidence>
<comment type="similarity">
    <text evidence="1">Belongs to the TrbG/VirB9 family.</text>
</comment>
<keyword evidence="4" id="KW-0614">Plasmid</keyword>
<dbReference type="InterPro" id="IPR014142">
    <property type="entry name" value="TrbG_Ti"/>
</dbReference>
<dbReference type="RefSeq" id="WP_003019641.1">
    <property type="nucleotide sequence ID" value="NZ_AP021897.1"/>
</dbReference>
<evidence type="ECO:0000313" key="8">
    <source>
        <dbReference type="Proteomes" id="UP001247581"/>
    </source>
</evidence>
<dbReference type="Pfam" id="PF03524">
    <property type="entry name" value="CagX"/>
    <property type="match status" value="1"/>
</dbReference>
<dbReference type="InterPro" id="IPR033645">
    <property type="entry name" value="VirB9/CagX/TrbG_C"/>
</dbReference>
<proteinExistence type="inferred from homology"/>
<dbReference type="PATRIC" id="fig|562.10474.peg.4869"/>
<dbReference type="CDD" id="cd06911">
    <property type="entry name" value="VirB9_CagX_TrbG"/>
    <property type="match status" value="1"/>
</dbReference>
<geneLocation type="plasmid" evidence="4">
    <name>pHNFP671</name>
</geneLocation>
<feature type="chain" id="PRO_5015035260" evidence="3">
    <location>
        <begin position="20"/>
        <end position="296"/>
    </location>
</feature>
<protein>
    <submittedName>
        <fullName evidence="4 5">TrbG</fullName>
    </submittedName>
    <submittedName>
        <fullName evidence="6">P-type conjugative transfer protein TrbG</fullName>
    </submittedName>
</protein>
<reference evidence="6 8" key="3">
    <citation type="submission" date="2022-07" db="EMBL/GenBank/DDBJ databases">
        <title>The wastewater resistome of Residential Aged Care Facilities indicates a role of antimicrobial stewardship in reducing resistance.</title>
        <authorList>
            <person name="Sapula S."/>
            <person name="Hart B.J."/>
            <person name="Henrietta V."/>
            <person name="Amsalu A."/>
            <person name="Jon W."/>
            <person name="Siderius N."/>
            <person name="Nguyen L."/>
            <person name="Turnidge J."/>
            <person name="Gerber C."/>
        </authorList>
    </citation>
    <scope>NUCLEOTIDE SEQUENCE [LARGE SCALE GENOMIC DNA]</scope>
    <source>
        <strain evidence="6 8">ECA685</strain>
    </source>
</reference>
<dbReference type="EMBL" id="KP324830">
    <property type="protein sequence ID" value="AJQ17262.1"/>
    <property type="molecule type" value="Genomic_DNA"/>
</dbReference>
<geneLocation type="plasmid" evidence="5">
    <name>pMTY18780-4</name>
</geneLocation>
<dbReference type="InterPro" id="IPR038161">
    <property type="entry name" value="VirB9/CagX/TrbG_C_sf"/>
</dbReference>
<feature type="signal peptide" evidence="3">
    <location>
        <begin position="1"/>
        <end position="19"/>
    </location>
</feature>
<evidence type="ECO:0000256" key="3">
    <source>
        <dbReference type="SAM" id="SignalP"/>
    </source>
</evidence>
<dbReference type="InterPro" id="IPR010258">
    <property type="entry name" value="Conjugal_tfr_TrbG/VirB9/CagX"/>
</dbReference>
<dbReference type="Proteomes" id="UP000509260">
    <property type="component" value="Plasmid pMTY18780-4"/>
</dbReference>
<dbReference type="AlphaFoldDB" id="A0A0C5PP00"/>
<keyword evidence="2 3" id="KW-0732">Signal</keyword>
<gene>
    <name evidence="5" type="primary">trbG</name>
    <name evidence="6" type="ORF">NQD80_12090</name>
    <name evidence="5" type="ORF">TUM18780_50420</name>
</gene>
<dbReference type="EMBL" id="JANIDP010000030">
    <property type="protein sequence ID" value="MDR6046539.1"/>
    <property type="molecule type" value="Genomic_DNA"/>
</dbReference>
<dbReference type="NCBIfam" id="NF010460">
    <property type="entry name" value="PRK13885.1"/>
    <property type="match status" value="1"/>
</dbReference>
<reference evidence="5 7" key="2">
    <citation type="submission" date="2020-06" db="EMBL/GenBank/DDBJ databases">
        <title>Whole-genome sequencing of blaNDM-5 positive Escherichia coli isolated from a Japanese patient with no history of travel abroad.</title>
        <authorList>
            <person name="Ito Y."/>
            <person name="Aoki K."/>
            <person name="Nakayama N."/>
            <person name="Ohtsuka M."/>
            <person name="Ota M."/>
            <person name="Kaneko N."/>
            <person name="Yoshida M."/>
            <person name="Ishii Y."/>
            <person name="Tateda K."/>
            <person name="Matsuse H."/>
        </authorList>
    </citation>
    <scope>NUCLEOTIDE SEQUENCE [LARGE SCALE GENOMIC DNA]</scope>
    <source>
        <strain evidence="5 7">TUM18780</strain>
        <plasmid evidence="5">pMTY18780-4</plasmid>
        <plasmid evidence="7">pmty18780-4 dna</plasmid>
    </source>
</reference>
<evidence type="ECO:0000256" key="1">
    <source>
        <dbReference type="ARBA" id="ARBA00006135"/>
    </source>
</evidence>
<evidence type="ECO:0000313" key="5">
    <source>
        <dbReference type="EMBL" id="BCG39880.1"/>
    </source>
</evidence>
<evidence type="ECO:0000313" key="6">
    <source>
        <dbReference type="EMBL" id="MDR6046539.1"/>
    </source>
</evidence>
<dbReference type="NCBIfam" id="TIGR02775">
    <property type="entry name" value="TrbG_Ti"/>
    <property type="match status" value="1"/>
</dbReference>
<organism evidence="4">
    <name type="scientific">Escherichia coli</name>
    <dbReference type="NCBI Taxonomy" id="562"/>
    <lineage>
        <taxon>Bacteria</taxon>
        <taxon>Pseudomonadati</taxon>
        <taxon>Pseudomonadota</taxon>
        <taxon>Gammaproteobacteria</taxon>
        <taxon>Enterobacterales</taxon>
        <taxon>Enterobacteriaceae</taxon>
        <taxon>Escherichia</taxon>
    </lineage>
</organism>
<reference evidence="4" key="1">
    <citation type="submission" date="2014-12" db="EMBL/GenBank/DDBJ databases">
        <title>Detection a broad host range IncP plasmid carrying cfr gene from extended-spectrum cephalosporin-resistant Escherichia coli.</title>
        <authorList>
            <person name="Liu X.-Q."/>
            <person name="Liu J.-H."/>
            <person name="Zeng Z.-l."/>
        </authorList>
    </citation>
    <scope>NUCLEOTIDE SEQUENCE</scope>
    <source>
        <strain evidence="4">FP671</strain>
        <plasmid evidence="4">pHNFP671</plasmid>
    </source>
</reference>
<dbReference type="Gene3D" id="2.60.40.2500">
    <property type="match status" value="1"/>
</dbReference>
<name>A0A0C5PP00_ECOLX</name>
<dbReference type="EMBL" id="AP023201">
    <property type="protein sequence ID" value="BCG39880.1"/>
    <property type="molecule type" value="Genomic_DNA"/>
</dbReference>
<accession>A0A0C5PP00</accession>
<evidence type="ECO:0000256" key="2">
    <source>
        <dbReference type="ARBA" id="ARBA00022729"/>
    </source>
</evidence>
<sequence length="296" mass="32141">MKKSIISALILSLPLLANAAPGSDPLADQYFSNNEPSLTPQERAAIGIGQKWQTGAGSVTSKPFAGPDGAISYVYTTGQTQIVCAVLQLCDVALQPGENVNNIDVGDPRVTVSPSITGSGAAQQLHLIIKPLDVGLDTSLVVTTDRRTYRMRVKTSRTKFMPYVSFTYPEDAQAKWDAIRTREAKQLRDNTIPQTGEYLGNLDFNYKISGSAGWKPVRVYNDGVKTIIQFPKTISSGETPILLVVRKEGGLFSKDETQQVNLRTQGDRTIVDGLFDKAYLVIGVGSSQEKVTITRG</sequence>